<dbReference type="EMBL" id="JBJQND010000007">
    <property type="protein sequence ID" value="KAL3871322.1"/>
    <property type="molecule type" value="Genomic_DNA"/>
</dbReference>
<organism evidence="1 2">
    <name type="scientific">Sinanodonta woodiana</name>
    <name type="common">Chinese pond mussel</name>
    <name type="synonym">Anodonta woodiana</name>
    <dbReference type="NCBI Taxonomy" id="1069815"/>
    <lineage>
        <taxon>Eukaryota</taxon>
        <taxon>Metazoa</taxon>
        <taxon>Spiralia</taxon>
        <taxon>Lophotrochozoa</taxon>
        <taxon>Mollusca</taxon>
        <taxon>Bivalvia</taxon>
        <taxon>Autobranchia</taxon>
        <taxon>Heteroconchia</taxon>
        <taxon>Palaeoheterodonta</taxon>
        <taxon>Unionida</taxon>
        <taxon>Unionoidea</taxon>
        <taxon>Unionidae</taxon>
        <taxon>Unioninae</taxon>
        <taxon>Sinanodonta</taxon>
    </lineage>
</organism>
<sequence length="167" mass="19545">MSDRASNEKLADKLLNKWRDEMLKSCENDIDKQSVKNFHCMAYVLLGFHRYICNDIKVLEKSLVDQYGPLGRDSLPIFKFWSKAGTIIERVVRTTSDTFGPAGDHLGLRDRWEAYCTEKGILFIYFGWRHFFILNYNPQSTVTILCLKFLNVPKSWSFSAFFNLFSF</sequence>
<comment type="caution">
    <text evidence="1">The sequence shown here is derived from an EMBL/GenBank/DDBJ whole genome shotgun (WGS) entry which is preliminary data.</text>
</comment>
<gene>
    <name evidence="1" type="ORF">ACJMK2_039329</name>
</gene>
<keyword evidence="2" id="KW-1185">Reference proteome</keyword>
<dbReference type="Proteomes" id="UP001634394">
    <property type="component" value="Unassembled WGS sequence"/>
</dbReference>
<accession>A0ABD3WBQ1</accession>
<dbReference type="AlphaFoldDB" id="A0ABD3WBQ1"/>
<protein>
    <submittedName>
        <fullName evidence="1">Uncharacterized protein</fullName>
    </submittedName>
</protein>
<evidence type="ECO:0000313" key="2">
    <source>
        <dbReference type="Proteomes" id="UP001634394"/>
    </source>
</evidence>
<proteinExistence type="predicted"/>
<reference evidence="1 2" key="1">
    <citation type="submission" date="2024-11" db="EMBL/GenBank/DDBJ databases">
        <title>Chromosome-level genome assembly of the freshwater bivalve Anodonta woodiana.</title>
        <authorList>
            <person name="Chen X."/>
        </authorList>
    </citation>
    <scope>NUCLEOTIDE SEQUENCE [LARGE SCALE GENOMIC DNA]</scope>
    <source>
        <strain evidence="1">MN2024</strain>
        <tissue evidence="1">Gills</tissue>
    </source>
</reference>
<evidence type="ECO:0000313" key="1">
    <source>
        <dbReference type="EMBL" id="KAL3871322.1"/>
    </source>
</evidence>
<name>A0ABD3WBQ1_SINWO</name>